<reference evidence="1" key="1">
    <citation type="journal article" date="2015" name="Proc. Natl. Acad. Sci. U.S.A.">
        <title>Networks of energetic and metabolic interactions define dynamics in microbial communities.</title>
        <authorList>
            <person name="Embree M."/>
            <person name="Liu J.K."/>
            <person name="Al-Bassam M.M."/>
            <person name="Zengler K."/>
        </authorList>
    </citation>
    <scope>NUCLEOTIDE SEQUENCE</scope>
</reference>
<dbReference type="AlphaFoldDB" id="A0A0W8E9V3"/>
<accession>A0A0W8E9V3</accession>
<protein>
    <submittedName>
        <fullName evidence="1">Uncharacterized protein</fullName>
    </submittedName>
</protein>
<dbReference type="EMBL" id="LNQE01001813">
    <property type="protein sequence ID" value="KUG05426.1"/>
    <property type="molecule type" value="Genomic_DNA"/>
</dbReference>
<name>A0A0W8E9V3_9ZZZZ</name>
<comment type="caution">
    <text evidence="1">The sequence shown here is derived from an EMBL/GenBank/DDBJ whole genome shotgun (WGS) entry which is preliminary data.</text>
</comment>
<evidence type="ECO:0000313" key="1">
    <source>
        <dbReference type="EMBL" id="KUG05426.1"/>
    </source>
</evidence>
<organism evidence="1">
    <name type="scientific">hydrocarbon metagenome</name>
    <dbReference type="NCBI Taxonomy" id="938273"/>
    <lineage>
        <taxon>unclassified sequences</taxon>
        <taxon>metagenomes</taxon>
        <taxon>ecological metagenomes</taxon>
    </lineage>
</organism>
<gene>
    <name evidence="1" type="ORF">ASZ90_017108</name>
</gene>
<sequence length="49" mass="5805">MIYFIPSYIAVNAKHLLAYSILVHQKYLHNKYEKVNKIRILTNPLEGFV</sequence>
<proteinExistence type="predicted"/>